<evidence type="ECO:0000256" key="1">
    <source>
        <dbReference type="ARBA" id="ARBA00010134"/>
    </source>
</evidence>
<evidence type="ECO:0008006" key="13">
    <source>
        <dbReference type="Google" id="ProtNLM"/>
    </source>
</evidence>
<dbReference type="AlphaFoldDB" id="A0ABD3WSD0"/>
<comment type="caution">
    <text evidence="11">The sequence shown here is derived from an EMBL/GenBank/DDBJ whole genome shotgun (WGS) entry which is preliminary data.</text>
</comment>
<feature type="region of interest" description="Disordered" evidence="8">
    <location>
        <begin position="1"/>
        <end position="22"/>
    </location>
</feature>
<dbReference type="GO" id="GO:0006508">
    <property type="term" value="P:proteolysis"/>
    <property type="evidence" value="ECO:0007669"/>
    <property type="project" value="UniProtKB-KW"/>
</dbReference>
<evidence type="ECO:0000256" key="7">
    <source>
        <dbReference type="RuleBase" id="RU003971"/>
    </source>
</evidence>
<evidence type="ECO:0000256" key="6">
    <source>
        <dbReference type="ARBA" id="ARBA00023145"/>
    </source>
</evidence>
<dbReference type="InterPro" id="IPR015917">
    <property type="entry name" value="Pept_C14A"/>
</dbReference>
<evidence type="ECO:0000256" key="8">
    <source>
        <dbReference type="SAM" id="MobiDB-lite"/>
    </source>
</evidence>
<protein>
    <recommendedName>
        <fullName evidence="13">Caspase-3</fullName>
    </recommendedName>
</protein>
<organism evidence="11 12">
    <name type="scientific">Sinanodonta woodiana</name>
    <name type="common">Chinese pond mussel</name>
    <name type="synonym">Anodonta woodiana</name>
    <dbReference type="NCBI Taxonomy" id="1069815"/>
    <lineage>
        <taxon>Eukaryota</taxon>
        <taxon>Metazoa</taxon>
        <taxon>Spiralia</taxon>
        <taxon>Lophotrochozoa</taxon>
        <taxon>Mollusca</taxon>
        <taxon>Bivalvia</taxon>
        <taxon>Autobranchia</taxon>
        <taxon>Heteroconchia</taxon>
        <taxon>Palaeoheterodonta</taxon>
        <taxon>Unionida</taxon>
        <taxon>Unionoidea</taxon>
        <taxon>Unionidae</taxon>
        <taxon>Unioninae</taxon>
        <taxon>Sinanodonta</taxon>
    </lineage>
</organism>
<dbReference type="PROSITE" id="PS01121">
    <property type="entry name" value="CASPASE_HIS"/>
    <property type="match status" value="1"/>
</dbReference>
<evidence type="ECO:0000313" key="12">
    <source>
        <dbReference type="Proteomes" id="UP001634394"/>
    </source>
</evidence>
<dbReference type="PRINTS" id="PR00376">
    <property type="entry name" value="IL1BCENZYME"/>
</dbReference>
<dbReference type="PROSITE" id="PS50207">
    <property type="entry name" value="CASPASE_P10"/>
    <property type="match status" value="1"/>
</dbReference>
<evidence type="ECO:0000313" key="11">
    <source>
        <dbReference type="EMBL" id="KAL3876376.1"/>
    </source>
</evidence>
<feature type="domain" description="Caspase family p20" evidence="10">
    <location>
        <begin position="40"/>
        <end position="164"/>
    </location>
</feature>
<evidence type="ECO:0000259" key="10">
    <source>
        <dbReference type="PROSITE" id="PS50208"/>
    </source>
</evidence>
<dbReference type="InterPro" id="IPR011600">
    <property type="entry name" value="Pept_C14_caspase"/>
</dbReference>
<keyword evidence="12" id="KW-1185">Reference proteome</keyword>
<dbReference type="InterPro" id="IPR002398">
    <property type="entry name" value="Pept_C14"/>
</dbReference>
<dbReference type="InterPro" id="IPR016129">
    <property type="entry name" value="Caspase_his_AS"/>
</dbReference>
<dbReference type="GO" id="GO:0008234">
    <property type="term" value="F:cysteine-type peptidase activity"/>
    <property type="evidence" value="ECO:0007669"/>
    <property type="project" value="UniProtKB-KW"/>
</dbReference>
<dbReference type="CDD" id="cd00032">
    <property type="entry name" value="CASc"/>
    <property type="match status" value="1"/>
</dbReference>
<sequence length="280" mass="31985">MQKCCLPQRNESNPDSSRGKAPVVTLEELQSDEYNMNHLHRGIAIIINNQHFDQHLKLKERSGTDVDGLTLYAVFQEMGFSVRVHENKKVSEMMDILSSKEDEYHRQSDCFMCAILSHGEEGVIYGTDAKTDLQSLLRYFKGNACPGLVGKPKIFFIQACQGEEFDKGENLNVVDAMGYQPNENITKIPTQADVLIVYSSVPGFYSWRNCKKGSWFIQALTEVLQKSWKKCDLLTILTRVNKKVAFDFKSETNNPETSEMKQIPMFTSMLTKEVRFTPKE</sequence>
<name>A0ABD3WSD0_SINWO</name>
<dbReference type="InterPro" id="IPR001309">
    <property type="entry name" value="Pept_C14_p20"/>
</dbReference>
<evidence type="ECO:0000256" key="3">
    <source>
        <dbReference type="ARBA" id="ARBA00022703"/>
    </source>
</evidence>
<accession>A0ABD3WSD0</accession>
<dbReference type="PANTHER" id="PTHR10454:SF232">
    <property type="entry name" value="AT03047P-RELATED"/>
    <property type="match status" value="1"/>
</dbReference>
<evidence type="ECO:0000256" key="2">
    <source>
        <dbReference type="ARBA" id="ARBA00022670"/>
    </source>
</evidence>
<dbReference type="GO" id="GO:0006915">
    <property type="term" value="P:apoptotic process"/>
    <property type="evidence" value="ECO:0007669"/>
    <property type="project" value="UniProtKB-KW"/>
</dbReference>
<keyword evidence="6" id="KW-0865">Zymogen</keyword>
<evidence type="ECO:0000256" key="4">
    <source>
        <dbReference type="ARBA" id="ARBA00022801"/>
    </source>
</evidence>
<dbReference type="Pfam" id="PF00656">
    <property type="entry name" value="Peptidase_C14"/>
    <property type="match status" value="1"/>
</dbReference>
<dbReference type="PROSITE" id="PS01122">
    <property type="entry name" value="CASPASE_CYS"/>
    <property type="match status" value="1"/>
</dbReference>
<dbReference type="SUPFAM" id="SSF52129">
    <property type="entry name" value="Caspase-like"/>
    <property type="match status" value="1"/>
</dbReference>
<dbReference type="PANTHER" id="PTHR10454">
    <property type="entry name" value="CASPASE"/>
    <property type="match status" value="1"/>
</dbReference>
<dbReference type="EMBL" id="JBJQND010000005">
    <property type="protein sequence ID" value="KAL3876376.1"/>
    <property type="molecule type" value="Genomic_DNA"/>
</dbReference>
<dbReference type="Proteomes" id="UP001634394">
    <property type="component" value="Unassembled WGS sequence"/>
</dbReference>
<keyword evidence="5" id="KW-0788">Thiol protease</keyword>
<dbReference type="PROSITE" id="PS50208">
    <property type="entry name" value="CASPASE_P20"/>
    <property type="match status" value="1"/>
</dbReference>
<proteinExistence type="inferred from homology"/>
<keyword evidence="2" id="KW-0645">Protease</keyword>
<dbReference type="Gene3D" id="3.30.70.1470">
    <property type="entry name" value="Caspase-like"/>
    <property type="match status" value="1"/>
</dbReference>
<dbReference type="InterPro" id="IPR029030">
    <property type="entry name" value="Caspase-like_dom_sf"/>
</dbReference>
<feature type="domain" description="Caspase family p10" evidence="9">
    <location>
        <begin position="184"/>
        <end position="278"/>
    </location>
</feature>
<keyword evidence="4" id="KW-0378">Hydrolase</keyword>
<dbReference type="FunFam" id="3.40.50.1460:FF:000001">
    <property type="entry name" value="Caspase-3 preproprotein"/>
    <property type="match status" value="1"/>
</dbReference>
<keyword evidence="3" id="KW-0053">Apoptosis</keyword>
<dbReference type="SMART" id="SM00115">
    <property type="entry name" value="CASc"/>
    <property type="match status" value="1"/>
</dbReference>
<gene>
    <name evidence="11" type="ORF">ACJMK2_034228</name>
</gene>
<comment type="similarity">
    <text evidence="1 7">Belongs to the peptidase C14A family.</text>
</comment>
<evidence type="ECO:0000256" key="5">
    <source>
        <dbReference type="ARBA" id="ARBA00022807"/>
    </source>
</evidence>
<dbReference type="InterPro" id="IPR002138">
    <property type="entry name" value="Pept_C14_p10"/>
</dbReference>
<reference evidence="11 12" key="1">
    <citation type="submission" date="2024-11" db="EMBL/GenBank/DDBJ databases">
        <title>Chromosome-level genome assembly of the freshwater bivalve Anodonta woodiana.</title>
        <authorList>
            <person name="Chen X."/>
        </authorList>
    </citation>
    <scope>NUCLEOTIDE SEQUENCE [LARGE SCALE GENOMIC DNA]</scope>
    <source>
        <strain evidence="11">MN2024</strain>
        <tissue evidence="11">Gills</tissue>
    </source>
</reference>
<dbReference type="InterPro" id="IPR033139">
    <property type="entry name" value="Caspase_cys_AS"/>
</dbReference>
<evidence type="ECO:0000259" key="9">
    <source>
        <dbReference type="PROSITE" id="PS50207"/>
    </source>
</evidence>
<dbReference type="Gene3D" id="3.40.50.1460">
    <property type="match status" value="1"/>
</dbReference>